<reference evidence="1" key="1">
    <citation type="submission" date="2023-02" db="EMBL/GenBank/DDBJ databases">
        <title>Genome of toxic invasive species Heracleum sosnowskyi carries increased number of genes despite the absence of recent whole-genome duplications.</title>
        <authorList>
            <person name="Schelkunov M."/>
            <person name="Shtratnikova V."/>
            <person name="Makarenko M."/>
            <person name="Klepikova A."/>
            <person name="Omelchenko D."/>
            <person name="Novikova G."/>
            <person name="Obukhova E."/>
            <person name="Bogdanov V."/>
            <person name="Penin A."/>
            <person name="Logacheva M."/>
        </authorList>
    </citation>
    <scope>NUCLEOTIDE SEQUENCE</scope>
    <source>
        <strain evidence="1">Hsosn_3</strain>
        <tissue evidence="1">Leaf</tissue>
    </source>
</reference>
<organism evidence="1 2">
    <name type="scientific">Heracleum sosnowskyi</name>
    <dbReference type="NCBI Taxonomy" id="360622"/>
    <lineage>
        <taxon>Eukaryota</taxon>
        <taxon>Viridiplantae</taxon>
        <taxon>Streptophyta</taxon>
        <taxon>Embryophyta</taxon>
        <taxon>Tracheophyta</taxon>
        <taxon>Spermatophyta</taxon>
        <taxon>Magnoliopsida</taxon>
        <taxon>eudicotyledons</taxon>
        <taxon>Gunneridae</taxon>
        <taxon>Pentapetalae</taxon>
        <taxon>asterids</taxon>
        <taxon>campanulids</taxon>
        <taxon>Apiales</taxon>
        <taxon>Apiaceae</taxon>
        <taxon>Apioideae</taxon>
        <taxon>apioid superclade</taxon>
        <taxon>Tordylieae</taxon>
        <taxon>Tordyliinae</taxon>
        <taxon>Heracleum</taxon>
    </lineage>
</organism>
<accession>A0AAD8MD18</accession>
<dbReference type="Proteomes" id="UP001237642">
    <property type="component" value="Unassembled WGS sequence"/>
</dbReference>
<name>A0AAD8MD18_9APIA</name>
<reference evidence="1" key="2">
    <citation type="submission" date="2023-05" db="EMBL/GenBank/DDBJ databases">
        <authorList>
            <person name="Schelkunov M.I."/>
        </authorList>
    </citation>
    <scope>NUCLEOTIDE SEQUENCE</scope>
    <source>
        <strain evidence="1">Hsosn_3</strain>
        <tissue evidence="1">Leaf</tissue>
    </source>
</reference>
<comment type="caution">
    <text evidence="1">The sequence shown here is derived from an EMBL/GenBank/DDBJ whole genome shotgun (WGS) entry which is preliminary data.</text>
</comment>
<dbReference type="PANTHER" id="PTHR35480">
    <property type="entry name" value="MATERNAL EFFECT EMBRYO ARREST 22"/>
    <property type="match status" value="1"/>
</dbReference>
<evidence type="ECO:0000313" key="1">
    <source>
        <dbReference type="EMBL" id="KAK1369136.1"/>
    </source>
</evidence>
<keyword evidence="2" id="KW-1185">Reference proteome</keyword>
<dbReference type="PANTHER" id="PTHR35480:SF1">
    <property type="entry name" value="MATERNAL EFFECT EMBRYO ARREST 22"/>
    <property type="match status" value="1"/>
</dbReference>
<protein>
    <submittedName>
        <fullName evidence="1">Uncharacterized protein</fullName>
    </submittedName>
</protein>
<dbReference type="EMBL" id="JAUIZM010000008">
    <property type="protein sequence ID" value="KAK1369136.1"/>
    <property type="molecule type" value="Genomic_DNA"/>
</dbReference>
<proteinExistence type="predicted"/>
<evidence type="ECO:0000313" key="2">
    <source>
        <dbReference type="Proteomes" id="UP001237642"/>
    </source>
</evidence>
<dbReference type="AlphaFoldDB" id="A0AAD8MD18"/>
<gene>
    <name evidence="1" type="ORF">POM88_035228</name>
</gene>
<sequence>MASFSDRALLGSQEGWVLSVGKSDKLAEGATNLQLTVPGQSNNMSKLIYNKKFVPFAEESVRCPLRINAVVHEVGHDENRIRSLDAVESAQQMYHEGKKRHRQIAENVSVVQDMLECSIEKRFGETGLPSINHDNQKIKNAVSQEELAMQHLTMSDEPETHSHPTDSRPMSDVTGITHVCNEEIGDASRNYLGSFDEVEDGDYLKLLSLDNPLDEEIYRVAIERPLSPTLPEIGPLSGSKSQPACSPRYYVIFSDLSSNKSVTKILSATRTCMARCSMPPQTDHVVQVMSTLLKVEGLLSREMVCVFFSLLLQNVPEFTLENFKNLTDGGLVHSVKLFAEHVRAVMDDLETRSIEELLNLDELLSLIEDFLIHRRVLLHRDVLSESLPLYDPKSNIISSGGDMLSFQAASDQQLISASVVLTSICLAVDHIGFVCETSYNLLKMRKIDSSTLAILHVFAFISGAKYFTNCDHSLSMIVLKSLITFFEREMSSTSVVQFGFPACKNCPYAVSAIPMDDVVSLLIEKLHNYVLSNVSFEDLKEATVYMNDKVVTCGTLCETLLYLGDVLSLLELLASNMNWSWSFKNIVVKLLDILDSCGIEKLVPAIVVLLGQLGRIGVDANGYDDSGVETLRGRLSSFLHRKASAVTELPFQIATVTALLGVVPLRFEELFKSNNELSEVVKDSGPADCADFIRHWFSLLR</sequence>